<evidence type="ECO:0000256" key="10">
    <source>
        <dbReference type="PROSITE-ProRule" id="PRU01360"/>
    </source>
</evidence>
<dbReference type="NCBIfam" id="TIGR04056">
    <property type="entry name" value="OMP_RagA_SusC"/>
    <property type="match status" value="1"/>
</dbReference>
<dbReference type="Gene3D" id="2.60.40.1120">
    <property type="entry name" value="Carboxypeptidase-like, regulatory domain"/>
    <property type="match status" value="1"/>
</dbReference>
<feature type="domain" description="TonB-dependent receptor plug" evidence="14">
    <location>
        <begin position="119"/>
        <end position="242"/>
    </location>
</feature>
<keyword evidence="5 12" id="KW-0732">Signal</keyword>
<evidence type="ECO:0000256" key="2">
    <source>
        <dbReference type="ARBA" id="ARBA00022448"/>
    </source>
</evidence>
<dbReference type="SUPFAM" id="SSF56935">
    <property type="entry name" value="Porins"/>
    <property type="match status" value="1"/>
</dbReference>
<dbReference type="InterPro" id="IPR000531">
    <property type="entry name" value="Beta-barrel_TonB"/>
</dbReference>
<evidence type="ECO:0000256" key="3">
    <source>
        <dbReference type="ARBA" id="ARBA00022452"/>
    </source>
</evidence>
<organism evidence="15 16">
    <name type="scientific">Hymenobacter arizonensis</name>
    <name type="common">Siccationidurans arizonensis</name>
    <dbReference type="NCBI Taxonomy" id="1227077"/>
    <lineage>
        <taxon>Bacteria</taxon>
        <taxon>Pseudomonadati</taxon>
        <taxon>Bacteroidota</taxon>
        <taxon>Cytophagia</taxon>
        <taxon>Cytophagales</taxon>
        <taxon>Hymenobacteraceae</taxon>
        <taxon>Hymenobacter</taxon>
    </lineage>
</organism>
<feature type="domain" description="TonB-dependent receptor-like beta-barrel" evidence="13">
    <location>
        <begin position="449"/>
        <end position="862"/>
    </location>
</feature>
<dbReference type="GO" id="GO:0044718">
    <property type="term" value="P:siderophore transmembrane transport"/>
    <property type="evidence" value="ECO:0007669"/>
    <property type="project" value="TreeGrafter"/>
</dbReference>
<dbReference type="InterPro" id="IPR039426">
    <property type="entry name" value="TonB-dep_rcpt-like"/>
</dbReference>
<dbReference type="STRING" id="1227077.SAMN04515668_4028"/>
<feature type="signal peptide" evidence="12">
    <location>
        <begin position="1"/>
        <end position="21"/>
    </location>
</feature>
<evidence type="ECO:0000256" key="11">
    <source>
        <dbReference type="RuleBase" id="RU003357"/>
    </source>
</evidence>
<evidence type="ECO:0000256" key="6">
    <source>
        <dbReference type="ARBA" id="ARBA00023077"/>
    </source>
</evidence>
<keyword evidence="2 10" id="KW-0813">Transport</keyword>
<keyword evidence="7 10" id="KW-0472">Membrane</keyword>
<dbReference type="EMBL" id="FOXS01000006">
    <property type="protein sequence ID" value="SFQ73585.1"/>
    <property type="molecule type" value="Genomic_DNA"/>
</dbReference>
<dbReference type="SUPFAM" id="SSF49464">
    <property type="entry name" value="Carboxypeptidase regulatory domain-like"/>
    <property type="match status" value="1"/>
</dbReference>
<comment type="subcellular location">
    <subcellularLocation>
        <location evidence="1 10">Cell outer membrane</location>
        <topology evidence="1 10">Multi-pass membrane protein</topology>
    </subcellularLocation>
</comment>
<dbReference type="Pfam" id="PF13715">
    <property type="entry name" value="CarbopepD_reg_2"/>
    <property type="match status" value="1"/>
</dbReference>
<dbReference type="InterPro" id="IPR036942">
    <property type="entry name" value="Beta-barrel_TonB_sf"/>
</dbReference>
<dbReference type="Gene3D" id="2.170.130.10">
    <property type="entry name" value="TonB-dependent receptor, plug domain"/>
    <property type="match status" value="1"/>
</dbReference>
<dbReference type="InterPro" id="IPR012910">
    <property type="entry name" value="Plug_dom"/>
</dbReference>
<dbReference type="OrthoDB" id="9768177at2"/>
<evidence type="ECO:0000259" key="14">
    <source>
        <dbReference type="Pfam" id="PF07715"/>
    </source>
</evidence>
<dbReference type="Pfam" id="PF00593">
    <property type="entry name" value="TonB_dep_Rec_b-barrel"/>
    <property type="match status" value="1"/>
</dbReference>
<evidence type="ECO:0000256" key="1">
    <source>
        <dbReference type="ARBA" id="ARBA00004571"/>
    </source>
</evidence>
<evidence type="ECO:0000313" key="16">
    <source>
        <dbReference type="Proteomes" id="UP000199029"/>
    </source>
</evidence>
<reference evidence="16" key="1">
    <citation type="submission" date="2016-10" db="EMBL/GenBank/DDBJ databases">
        <authorList>
            <person name="Varghese N."/>
            <person name="Submissions S."/>
        </authorList>
    </citation>
    <scope>NUCLEOTIDE SEQUENCE [LARGE SCALE GENOMIC DNA]</scope>
    <source>
        <strain evidence="16">OR362-8,ATCC BAA-1266,JCM 13504</strain>
    </source>
</reference>
<dbReference type="InterPro" id="IPR008969">
    <property type="entry name" value="CarboxyPept-like_regulatory"/>
</dbReference>
<keyword evidence="3 10" id="KW-1134">Transmembrane beta strand</keyword>
<proteinExistence type="inferred from homology"/>
<name>A0A1I6AXY3_HYMAR</name>
<dbReference type="Proteomes" id="UP000199029">
    <property type="component" value="Unassembled WGS sequence"/>
</dbReference>
<dbReference type="InterPro" id="IPR023997">
    <property type="entry name" value="TonB-dep_OMP_SusC/RagA_CS"/>
</dbReference>
<dbReference type="GO" id="GO:0015344">
    <property type="term" value="F:siderophore uptake transmembrane transporter activity"/>
    <property type="evidence" value="ECO:0007669"/>
    <property type="project" value="TreeGrafter"/>
</dbReference>
<evidence type="ECO:0000256" key="4">
    <source>
        <dbReference type="ARBA" id="ARBA00022692"/>
    </source>
</evidence>
<evidence type="ECO:0000256" key="9">
    <source>
        <dbReference type="ARBA" id="ARBA00023237"/>
    </source>
</evidence>
<keyword evidence="6 11" id="KW-0798">TonB box</keyword>
<sequence>MKKSIFLVFALIMALLQQAQAQDRTISGKVTDRSTNQGIPGATVLAKGTTVGTGTDADGSFSLSVPSTATTLIFSFVGYASQEQAIGASNTINVTLVTDTKQLNEVVVTALGVERNRNSLAYSATQVDGSDITVARNPNPINGLSGKVAGLAITQSNTLGGSSNVLIRGTKSLFGNNQALFVIDGVPISNQNTNSAGQQQGQSGYDFGNAAADLNPDDIASTTVLKGAAATALYGERASNGVILITTKKGRRGLNVTINTGVTAGRIDKSTFIKYQKEYGGGYLQAFRTASDGSRVVRTGDDASYGPRFDPNLQIKQWDAFTPGSPTFGQARPWVAAANDPSTFFETAVSTLNSFSVDGGNETATFKLGYINDIQRGVLPNSKITKDVVNFAGSLNLTPKLTTSASVNVSRINGLGRYGTGYSSENLVSGFRQWWPTNVDIKEQEAAFHRNRTNATWNFTNPVTNNLSAIYWNNPYFTRFANYENDSRFRTFGNVSATYKVSEWFNILGRATLDTYDEQQEERSAVGSTTASYLPYYSRYNNTYREANYDLIGNFKFQLSDAFSFAGLIGTNINRIRSESIFANTNGGLVVPGLYSLSNTVDPLTPPTERLSRIGRDGIFASTTFGFRDRVYLDLTVRRDKSTTLPTANNSYVYPSAALGYVFSEDLKETTPWLSYGKVRVNYAQVGAGAAPLSVLDTYSKPTAFGSVPLFALNTIKNNPELKPEKTRSAEAGVEAAFLDSRVGFDFTIYQQNTIDQIIPVNISSATGFAQRYVNSGEVRNRGVEIAAFVVPVKSENFNWRVNANWTRNRNVVLSLFDDVETIRLASYQGGISSNATVGQAFGALRGSDYIYLNGQRVVDQETGIYATTDGNAIIGDPNPNWRGGITNSVSYKNVSLTFLVDVRKGGSVFSLDRYYGLSSGLQPETATLNDLGNQSRLPIAQGGGIILPGVAADGSPNTVRIENNGEIAPYGYGGNPNAGFVYDASFVKLREVNLSYSLPTAFTSRIGFVKGIDLSIIGRNLWIIHKNLPDADPEEGLSSGNLGQGYQSGSYPTTRTLGANIRFNF</sequence>
<evidence type="ECO:0000259" key="13">
    <source>
        <dbReference type="Pfam" id="PF00593"/>
    </source>
</evidence>
<keyword evidence="8" id="KW-0675">Receptor</keyword>
<keyword evidence="16" id="KW-1185">Reference proteome</keyword>
<feature type="chain" id="PRO_5011561644" evidence="12">
    <location>
        <begin position="22"/>
        <end position="1066"/>
    </location>
</feature>
<dbReference type="RefSeq" id="WP_092677550.1">
    <property type="nucleotide sequence ID" value="NZ_FOXS01000006.1"/>
</dbReference>
<evidence type="ECO:0000256" key="5">
    <source>
        <dbReference type="ARBA" id="ARBA00022729"/>
    </source>
</evidence>
<dbReference type="Gene3D" id="2.40.170.20">
    <property type="entry name" value="TonB-dependent receptor, beta-barrel domain"/>
    <property type="match status" value="1"/>
</dbReference>
<gene>
    <name evidence="15" type="ORF">SAMN04515668_4028</name>
</gene>
<dbReference type="GO" id="GO:0009279">
    <property type="term" value="C:cell outer membrane"/>
    <property type="evidence" value="ECO:0007669"/>
    <property type="project" value="UniProtKB-SubCell"/>
</dbReference>
<dbReference type="InterPro" id="IPR037066">
    <property type="entry name" value="Plug_dom_sf"/>
</dbReference>
<protein>
    <submittedName>
        <fullName evidence="15">TonB-linked outer membrane protein, SusC/RagA family</fullName>
    </submittedName>
</protein>
<evidence type="ECO:0000256" key="7">
    <source>
        <dbReference type="ARBA" id="ARBA00023136"/>
    </source>
</evidence>
<dbReference type="PANTHER" id="PTHR30069">
    <property type="entry name" value="TONB-DEPENDENT OUTER MEMBRANE RECEPTOR"/>
    <property type="match status" value="1"/>
</dbReference>
<dbReference type="NCBIfam" id="TIGR04057">
    <property type="entry name" value="SusC_RagA_signa"/>
    <property type="match status" value="1"/>
</dbReference>
<dbReference type="PANTHER" id="PTHR30069:SF29">
    <property type="entry name" value="HEMOGLOBIN AND HEMOGLOBIN-HAPTOGLOBIN-BINDING PROTEIN 1-RELATED"/>
    <property type="match status" value="1"/>
</dbReference>
<evidence type="ECO:0000256" key="12">
    <source>
        <dbReference type="SAM" id="SignalP"/>
    </source>
</evidence>
<evidence type="ECO:0000256" key="8">
    <source>
        <dbReference type="ARBA" id="ARBA00023170"/>
    </source>
</evidence>
<dbReference type="PROSITE" id="PS52016">
    <property type="entry name" value="TONB_DEPENDENT_REC_3"/>
    <property type="match status" value="1"/>
</dbReference>
<dbReference type="InterPro" id="IPR023996">
    <property type="entry name" value="TonB-dep_OMP_SusC/RagA"/>
</dbReference>
<accession>A0A1I6AXY3</accession>
<comment type="similarity">
    <text evidence="10 11">Belongs to the TonB-dependent receptor family.</text>
</comment>
<evidence type="ECO:0000313" key="15">
    <source>
        <dbReference type="EMBL" id="SFQ73585.1"/>
    </source>
</evidence>
<keyword evidence="9 10" id="KW-0998">Cell outer membrane</keyword>
<keyword evidence="4 10" id="KW-0812">Transmembrane</keyword>
<dbReference type="AlphaFoldDB" id="A0A1I6AXY3"/>
<dbReference type="Pfam" id="PF07715">
    <property type="entry name" value="Plug"/>
    <property type="match status" value="1"/>
</dbReference>